<comment type="caution">
    <text evidence="1">The sequence shown here is derived from an EMBL/GenBank/DDBJ whole genome shotgun (WGS) entry which is preliminary data.</text>
</comment>
<evidence type="ECO:0000313" key="1">
    <source>
        <dbReference type="EMBL" id="GKV13497.1"/>
    </source>
</evidence>
<dbReference type="Proteomes" id="UP001054252">
    <property type="component" value="Unassembled WGS sequence"/>
</dbReference>
<dbReference type="PANTHER" id="PTHR33116:SF78">
    <property type="entry name" value="OS12G0587133 PROTEIN"/>
    <property type="match status" value="1"/>
</dbReference>
<protein>
    <submittedName>
        <fullName evidence="1">Uncharacterized protein</fullName>
    </submittedName>
</protein>
<dbReference type="GO" id="GO:0006412">
    <property type="term" value="P:translation"/>
    <property type="evidence" value="ECO:0007669"/>
    <property type="project" value="InterPro"/>
</dbReference>
<organism evidence="1 2">
    <name type="scientific">Rubroshorea leprosula</name>
    <dbReference type="NCBI Taxonomy" id="152421"/>
    <lineage>
        <taxon>Eukaryota</taxon>
        <taxon>Viridiplantae</taxon>
        <taxon>Streptophyta</taxon>
        <taxon>Embryophyta</taxon>
        <taxon>Tracheophyta</taxon>
        <taxon>Spermatophyta</taxon>
        <taxon>Magnoliopsida</taxon>
        <taxon>eudicotyledons</taxon>
        <taxon>Gunneridae</taxon>
        <taxon>Pentapetalae</taxon>
        <taxon>rosids</taxon>
        <taxon>malvids</taxon>
        <taxon>Malvales</taxon>
        <taxon>Dipterocarpaceae</taxon>
        <taxon>Rubroshorea</taxon>
    </lineage>
</organism>
<reference evidence="1 2" key="1">
    <citation type="journal article" date="2021" name="Commun. Biol.">
        <title>The genome of Shorea leprosula (Dipterocarpaceae) highlights the ecological relevance of drought in aseasonal tropical rainforests.</title>
        <authorList>
            <person name="Ng K.K.S."/>
            <person name="Kobayashi M.J."/>
            <person name="Fawcett J.A."/>
            <person name="Hatakeyama M."/>
            <person name="Paape T."/>
            <person name="Ng C.H."/>
            <person name="Ang C.C."/>
            <person name="Tnah L.H."/>
            <person name="Lee C.T."/>
            <person name="Nishiyama T."/>
            <person name="Sese J."/>
            <person name="O'Brien M.J."/>
            <person name="Copetti D."/>
            <person name="Mohd Noor M.I."/>
            <person name="Ong R.C."/>
            <person name="Putra M."/>
            <person name="Sireger I.Z."/>
            <person name="Indrioko S."/>
            <person name="Kosugi Y."/>
            <person name="Izuno A."/>
            <person name="Isagi Y."/>
            <person name="Lee S.L."/>
            <person name="Shimizu K.K."/>
        </authorList>
    </citation>
    <scope>NUCLEOTIDE SEQUENCE [LARGE SCALE GENOMIC DNA]</scope>
    <source>
        <strain evidence="1">214</strain>
    </source>
</reference>
<dbReference type="PANTHER" id="PTHR33116">
    <property type="entry name" value="REVERSE TRANSCRIPTASE ZINC-BINDING DOMAIN-CONTAINING PROTEIN-RELATED-RELATED"/>
    <property type="match status" value="1"/>
</dbReference>
<keyword evidence="2" id="KW-1185">Reference proteome</keyword>
<dbReference type="GO" id="GO:0003735">
    <property type="term" value="F:structural constituent of ribosome"/>
    <property type="evidence" value="ECO:0007669"/>
    <property type="project" value="InterPro"/>
</dbReference>
<dbReference type="GO" id="GO:0005840">
    <property type="term" value="C:ribosome"/>
    <property type="evidence" value="ECO:0007669"/>
    <property type="project" value="InterPro"/>
</dbReference>
<name>A0AAV5JJ13_9ROSI</name>
<dbReference type="InterPro" id="IPR020798">
    <property type="entry name" value="Ribosomal_uL16_CS"/>
</dbReference>
<accession>A0AAV5JJ13</accession>
<dbReference type="EMBL" id="BPVZ01000039">
    <property type="protein sequence ID" value="GKV13497.1"/>
    <property type="molecule type" value="Genomic_DNA"/>
</dbReference>
<dbReference type="PROSITE" id="PS00701">
    <property type="entry name" value="RIBOSOMAL_L16_2"/>
    <property type="match status" value="1"/>
</dbReference>
<gene>
    <name evidence="1" type="ORF">SLEP1_g24497</name>
</gene>
<evidence type="ECO:0000313" key="2">
    <source>
        <dbReference type="Proteomes" id="UP001054252"/>
    </source>
</evidence>
<sequence>MVKAILRWFELMSGLRINFSKSSVYGFNMSDRWVRGVAGVLHCGVGKTHFISLEMPIGGNPRCKKFWVSVVSKFCEKLAIWKSALLSFGGHLMLLNSEFFVGRIRGEKEDLVGKMGGYLLERMGHGKGECWQWGIEWRRGRMGREKDEEKGLWEVLGSVQLRKGLADSWQWRSNGDFRKQLLELIQVKSYFWIKNKVNGCVFPLAQWQSNPKECAMELKCYKRSLKLFTKHQKQHPSK</sequence>
<dbReference type="AlphaFoldDB" id="A0AAV5JJ13"/>
<proteinExistence type="predicted"/>